<dbReference type="SUPFAM" id="SSF140453">
    <property type="entry name" value="EsxAB dimer-like"/>
    <property type="match status" value="1"/>
</dbReference>
<dbReference type="KEGG" id="mprn:Q3V37_18730"/>
<dbReference type="AlphaFoldDB" id="A0AAJ6KXE0"/>
<reference evidence="2 3" key="1">
    <citation type="submission" date="2023-07" db="EMBL/GenBank/DDBJ databases">
        <title>Micromonospora profundi TRM 95458 converts glycerol to a new osmotic compound.</title>
        <authorList>
            <person name="Lu D."/>
        </authorList>
    </citation>
    <scope>NUCLEOTIDE SEQUENCE [LARGE SCALE GENOMIC DNA]</scope>
    <source>
        <strain evidence="2 3">TRM95458</strain>
    </source>
</reference>
<dbReference type="InterPro" id="IPR036689">
    <property type="entry name" value="ESAT-6-like_sf"/>
</dbReference>
<accession>A0AAJ6KXE0</accession>
<proteinExistence type="inferred from homology"/>
<evidence type="ECO:0000313" key="3">
    <source>
        <dbReference type="Proteomes" id="UP001235874"/>
    </source>
</evidence>
<keyword evidence="3" id="KW-1185">Reference proteome</keyword>
<dbReference type="RefSeq" id="WP_306270916.1">
    <property type="nucleotide sequence ID" value="NZ_CP130472.1"/>
</dbReference>
<dbReference type="EMBL" id="CP130472">
    <property type="protein sequence ID" value="WLS43439.1"/>
    <property type="molecule type" value="Genomic_DNA"/>
</dbReference>
<sequence length="106" mass="11345">MASRNISTSEEGMRAAVQEFAAKASEFSSANQNVDGQVDILMASWTGQAAMGFQSAMDSWGQSFNEVIRALQEMQAQMEATLAGYSRGEDEASTYTSSLNSALPGF</sequence>
<dbReference type="NCBIfam" id="TIGR03930">
    <property type="entry name" value="WXG100_ESAT6"/>
    <property type="match status" value="1"/>
</dbReference>
<comment type="similarity">
    <text evidence="1">Belongs to the WXG100 family.</text>
</comment>
<dbReference type="Proteomes" id="UP001235874">
    <property type="component" value="Chromosome"/>
</dbReference>
<evidence type="ECO:0000256" key="1">
    <source>
        <dbReference type="RuleBase" id="RU362001"/>
    </source>
</evidence>
<dbReference type="Pfam" id="PF06013">
    <property type="entry name" value="WXG100"/>
    <property type="match status" value="1"/>
</dbReference>
<dbReference type="InterPro" id="IPR010310">
    <property type="entry name" value="T7SS_ESAT-6-like"/>
</dbReference>
<gene>
    <name evidence="2" type="ORF">Q3V37_18730</name>
</gene>
<name>A0AAJ6KXE0_9ACTN</name>
<protein>
    <recommendedName>
        <fullName evidence="1">ESAT-6-like protein</fullName>
    </recommendedName>
</protein>
<evidence type="ECO:0000313" key="2">
    <source>
        <dbReference type="EMBL" id="WLS43439.1"/>
    </source>
</evidence>
<dbReference type="Gene3D" id="1.10.287.1060">
    <property type="entry name" value="ESAT-6-like"/>
    <property type="match status" value="1"/>
</dbReference>
<organism evidence="2 3">
    <name type="scientific">Micromonospora profundi</name>
    <dbReference type="NCBI Taxonomy" id="1420889"/>
    <lineage>
        <taxon>Bacteria</taxon>
        <taxon>Bacillati</taxon>
        <taxon>Actinomycetota</taxon>
        <taxon>Actinomycetes</taxon>
        <taxon>Micromonosporales</taxon>
        <taxon>Micromonosporaceae</taxon>
        <taxon>Micromonospora</taxon>
    </lineage>
</organism>